<dbReference type="Proteomes" id="UP000186666">
    <property type="component" value="Unassembled WGS sequence"/>
</dbReference>
<comment type="caution">
    <text evidence="1">The sequence shown here is derived from an EMBL/GenBank/DDBJ whole genome shotgun (WGS) entry which is preliminary data.</text>
</comment>
<organism evidence="1 2">
    <name type="scientific">Paenibacillus macquariensis</name>
    <dbReference type="NCBI Taxonomy" id="948756"/>
    <lineage>
        <taxon>Bacteria</taxon>
        <taxon>Bacillati</taxon>
        <taxon>Bacillota</taxon>
        <taxon>Bacilli</taxon>
        <taxon>Bacillales</taxon>
        <taxon>Paenibacillaceae</taxon>
        <taxon>Paenibacillus</taxon>
    </lineage>
</organism>
<dbReference type="EMBL" id="FTNK01000002">
    <property type="protein sequence ID" value="SIQ46245.1"/>
    <property type="molecule type" value="Genomic_DNA"/>
</dbReference>
<proteinExistence type="predicted"/>
<protein>
    <recommendedName>
        <fullName evidence="3">Phospholipase C/D domain-containing protein</fullName>
    </recommendedName>
</protein>
<evidence type="ECO:0008006" key="3">
    <source>
        <dbReference type="Google" id="ProtNLM"/>
    </source>
</evidence>
<reference evidence="1 2" key="1">
    <citation type="submission" date="2017-01" db="EMBL/GenBank/DDBJ databases">
        <authorList>
            <person name="Varghese N."/>
            <person name="Submissions S."/>
        </authorList>
    </citation>
    <scope>NUCLEOTIDE SEQUENCE [LARGE SCALE GENOMIC DNA]</scope>
    <source>
        <strain evidence="1 2">ATCC 23464</strain>
    </source>
</reference>
<gene>
    <name evidence="1" type="ORF">SAMN05421578_10299</name>
</gene>
<evidence type="ECO:0000313" key="1">
    <source>
        <dbReference type="EMBL" id="SIQ46245.1"/>
    </source>
</evidence>
<sequence length="214" mass="25281">MPWPMVHFSVASELLSNPTSEFLLGSLAPDSIHVRTNERIEKAKTHLMHEEGKFATDEDLKVFFEYNKHLAFSNSRFMQYLFGYIAHIYTDRVWTFDIYPEYELHPNGKSIYTHDVTKFEYLILRNKPEIRDLLSKLEAGKAFELCGLLEQEVYDYRKEKIEFIKNLENESLIDPSILSMNKLEAFIETTTLGLRRLFMEWDVFNKLEEASNFS</sequence>
<keyword evidence="2" id="KW-1185">Reference proteome</keyword>
<dbReference type="RefSeq" id="WP_068580647.1">
    <property type="nucleotide sequence ID" value="NZ_FTNK01000002.1"/>
</dbReference>
<name>A0ABY1JMJ7_9BACL</name>
<evidence type="ECO:0000313" key="2">
    <source>
        <dbReference type="Proteomes" id="UP000186666"/>
    </source>
</evidence>
<accession>A0ABY1JMJ7</accession>